<gene>
    <name evidence="2" type="ORF">UT42_C0038G0006</name>
</gene>
<dbReference type="AlphaFoldDB" id="A0A0G0NE48"/>
<feature type="transmembrane region" description="Helical" evidence="1">
    <location>
        <begin position="70"/>
        <end position="90"/>
    </location>
</feature>
<organism evidence="2 3">
    <name type="scientific">Candidatus Falkowbacteria bacterium GW2011_GWA2_39_24</name>
    <dbReference type="NCBI Taxonomy" id="1618634"/>
    <lineage>
        <taxon>Bacteria</taxon>
        <taxon>Candidatus Falkowiibacteriota</taxon>
    </lineage>
</organism>
<feature type="transmembrane region" description="Helical" evidence="1">
    <location>
        <begin position="113"/>
        <end position="134"/>
    </location>
</feature>
<sequence length="229" mass="26973">MSKLDFNQSQGSLDYFFQHDTSWLSELTINDYPIVMIVWNLFLVTIPWFLCGGLQQYWRATKFKAWYHKLGALFLAGLWLLFIPNTAYIITDVRHVVSACSVISEHHVCLQDAWTIVVFFTYAILGWLAFVWLLKQMRQLIKKIWDEQVAQIYIGVIIPLIALGVLLGLLNRWNSWEIFIHPWLFLQTLSLYFSQPAYLGNWLIFSLFLYILYWLGSLVLPELSKIKLK</sequence>
<evidence type="ECO:0000256" key="1">
    <source>
        <dbReference type="SAM" id="Phobius"/>
    </source>
</evidence>
<accession>A0A0G0NE48</accession>
<protein>
    <recommendedName>
        <fullName evidence="4">DUF1361 domain-containing protein</fullName>
    </recommendedName>
</protein>
<dbReference type="EMBL" id="LBWS01000038">
    <property type="protein sequence ID" value="KKR13768.1"/>
    <property type="molecule type" value="Genomic_DNA"/>
</dbReference>
<name>A0A0G0NE48_9BACT</name>
<dbReference type="Pfam" id="PF07099">
    <property type="entry name" value="DUF1361"/>
    <property type="match status" value="1"/>
</dbReference>
<reference evidence="2 3" key="1">
    <citation type="journal article" date="2015" name="Nature">
        <title>rRNA introns, odd ribosomes, and small enigmatic genomes across a large radiation of phyla.</title>
        <authorList>
            <person name="Brown C.T."/>
            <person name="Hug L.A."/>
            <person name="Thomas B.C."/>
            <person name="Sharon I."/>
            <person name="Castelle C.J."/>
            <person name="Singh A."/>
            <person name="Wilkins M.J."/>
            <person name="Williams K.H."/>
            <person name="Banfield J.F."/>
        </authorList>
    </citation>
    <scope>NUCLEOTIDE SEQUENCE [LARGE SCALE GENOMIC DNA]</scope>
</reference>
<evidence type="ECO:0000313" key="2">
    <source>
        <dbReference type="EMBL" id="KKR13768.1"/>
    </source>
</evidence>
<proteinExistence type="predicted"/>
<dbReference type="Proteomes" id="UP000034048">
    <property type="component" value="Unassembled WGS sequence"/>
</dbReference>
<keyword evidence="1" id="KW-0812">Transmembrane</keyword>
<keyword evidence="1" id="KW-1133">Transmembrane helix</keyword>
<keyword evidence="1" id="KW-0472">Membrane</keyword>
<comment type="caution">
    <text evidence="2">The sequence shown here is derived from an EMBL/GenBank/DDBJ whole genome shotgun (WGS) entry which is preliminary data.</text>
</comment>
<feature type="transmembrane region" description="Helical" evidence="1">
    <location>
        <begin position="32"/>
        <end position="50"/>
    </location>
</feature>
<dbReference type="PATRIC" id="fig|1618634.3.peg.439"/>
<feature type="transmembrane region" description="Helical" evidence="1">
    <location>
        <begin position="199"/>
        <end position="220"/>
    </location>
</feature>
<feature type="transmembrane region" description="Helical" evidence="1">
    <location>
        <begin position="150"/>
        <end position="170"/>
    </location>
</feature>
<evidence type="ECO:0008006" key="4">
    <source>
        <dbReference type="Google" id="ProtNLM"/>
    </source>
</evidence>
<evidence type="ECO:0000313" key="3">
    <source>
        <dbReference type="Proteomes" id="UP000034048"/>
    </source>
</evidence>
<dbReference type="InterPro" id="IPR009793">
    <property type="entry name" value="DUF1361"/>
</dbReference>